<dbReference type="GO" id="GO:0005829">
    <property type="term" value="C:cytosol"/>
    <property type="evidence" value="ECO:0007669"/>
    <property type="project" value="UniProtKB-SubCell"/>
</dbReference>
<dbReference type="SUPFAM" id="SSF47616">
    <property type="entry name" value="GST C-terminal domain-like"/>
    <property type="match status" value="1"/>
</dbReference>
<evidence type="ECO:0000259" key="5">
    <source>
        <dbReference type="PROSITE" id="PS50404"/>
    </source>
</evidence>
<dbReference type="InterPro" id="IPR004045">
    <property type="entry name" value="Glutathione_S-Trfase_N"/>
</dbReference>
<dbReference type="Proteomes" id="UP000231279">
    <property type="component" value="Unassembled WGS sequence"/>
</dbReference>
<dbReference type="InterPro" id="IPR045074">
    <property type="entry name" value="GST_C_Tau"/>
</dbReference>
<evidence type="ECO:0000256" key="3">
    <source>
        <dbReference type="ARBA" id="ARBA00047960"/>
    </source>
</evidence>
<name>A0A2G9HJ57_9LAMI</name>
<organism evidence="7 8">
    <name type="scientific">Handroanthus impetiginosus</name>
    <dbReference type="NCBI Taxonomy" id="429701"/>
    <lineage>
        <taxon>Eukaryota</taxon>
        <taxon>Viridiplantae</taxon>
        <taxon>Streptophyta</taxon>
        <taxon>Embryophyta</taxon>
        <taxon>Tracheophyta</taxon>
        <taxon>Spermatophyta</taxon>
        <taxon>Magnoliopsida</taxon>
        <taxon>eudicotyledons</taxon>
        <taxon>Gunneridae</taxon>
        <taxon>Pentapetalae</taxon>
        <taxon>asterids</taxon>
        <taxon>lamiids</taxon>
        <taxon>Lamiales</taxon>
        <taxon>Bignoniaceae</taxon>
        <taxon>Crescentiina</taxon>
        <taxon>Tabebuia alliance</taxon>
        <taxon>Handroanthus</taxon>
    </lineage>
</organism>
<sequence length="227" mass="26693">MEETQVRLYGFWPSSYVYRVIWALKLKGIEYEYIEEDLSNKSPSLLEYNPVHKKVPVLVHGGKPVAESAVILQYIEETWPDHRNPLLPTDPYERAMARFWIDFGEQMRLTFFAFFLSSEEDKEKTTKQVLEALKIIQDQALGDKKFFGGNRIGLVDLSFGWLSHWFESTQEFVGIKILEPKTLPRLHQWTVDLKQEPVIKENLPDSKRLLAHFERVKKRLTLPKNNQ</sequence>
<comment type="catalytic activity">
    <reaction evidence="3 4">
        <text>RX + glutathione = an S-substituted glutathione + a halide anion + H(+)</text>
        <dbReference type="Rhea" id="RHEA:16437"/>
        <dbReference type="ChEBI" id="CHEBI:15378"/>
        <dbReference type="ChEBI" id="CHEBI:16042"/>
        <dbReference type="ChEBI" id="CHEBI:17792"/>
        <dbReference type="ChEBI" id="CHEBI:57925"/>
        <dbReference type="ChEBI" id="CHEBI:90779"/>
        <dbReference type="EC" id="2.5.1.18"/>
    </reaction>
</comment>
<dbReference type="SFLD" id="SFLDS00019">
    <property type="entry name" value="Glutathione_Transferase_(cytos"/>
    <property type="match status" value="1"/>
</dbReference>
<evidence type="ECO:0000256" key="1">
    <source>
        <dbReference type="ARBA" id="ARBA00009929"/>
    </source>
</evidence>
<reference evidence="8" key="1">
    <citation type="journal article" date="2018" name="Gigascience">
        <title>Genome assembly of the Pink Ipe (Handroanthus impetiginosus, Bignoniaceae), a highly valued, ecologically keystone Neotropical timber forest tree.</title>
        <authorList>
            <person name="Silva-Junior O.B."/>
            <person name="Grattapaglia D."/>
            <person name="Novaes E."/>
            <person name="Collevatti R.G."/>
        </authorList>
    </citation>
    <scope>NUCLEOTIDE SEQUENCE [LARGE SCALE GENOMIC DNA]</scope>
    <source>
        <strain evidence="8">cv. UFG-1</strain>
    </source>
</reference>
<dbReference type="InterPro" id="IPR045073">
    <property type="entry name" value="Omega/Tau-like"/>
</dbReference>
<evidence type="ECO:0000256" key="4">
    <source>
        <dbReference type="RuleBase" id="RU369102"/>
    </source>
</evidence>
<dbReference type="InterPro" id="IPR036249">
    <property type="entry name" value="Thioredoxin-like_sf"/>
</dbReference>
<keyword evidence="2 4" id="KW-0808">Transferase</keyword>
<dbReference type="GO" id="GO:0006749">
    <property type="term" value="P:glutathione metabolic process"/>
    <property type="evidence" value="ECO:0007669"/>
    <property type="project" value="InterPro"/>
</dbReference>
<comment type="subcellular location">
    <subcellularLocation>
        <location evidence="4">Cytoplasm</location>
        <location evidence="4">Cytosol</location>
    </subcellularLocation>
</comment>
<dbReference type="CDD" id="cd03058">
    <property type="entry name" value="GST_N_Tau"/>
    <property type="match status" value="1"/>
</dbReference>
<dbReference type="SUPFAM" id="SSF52833">
    <property type="entry name" value="Thioredoxin-like"/>
    <property type="match status" value="1"/>
</dbReference>
<dbReference type="InterPro" id="IPR010987">
    <property type="entry name" value="Glutathione-S-Trfase_C-like"/>
</dbReference>
<dbReference type="Gene3D" id="1.20.1050.10">
    <property type="match status" value="1"/>
</dbReference>
<feature type="domain" description="GST N-terminal" evidence="5">
    <location>
        <begin position="4"/>
        <end position="83"/>
    </location>
</feature>
<dbReference type="OrthoDB" id="202840at2759"/>
<dbReference type="EC" id="2.5.1.18" evidence="4"/>
<dbReference type="CDD" id="cd03185">
    <property type="entry name" value="GST_C_Tau"/>
    <property type="match status" value="1"/>
</dbReference>
<comment type="caution">
    <text evidence="7">The sequence shown here is derived from an EMBL/GenBank/DDBJ whole genome shotgun (WGS) entry which is preliminary data.</text>
</comment>
<comment type="similarity">
    <text evidence="1">Belongs to the GST superfamily. HSP26 family.</text>
</comment>
<protein>
    <recommendedName>
        <fullName evidence="4">Glutathione S-transferase</fullName>
        <ecNumber evidence="4">2.5.1.18</ecNumber>
    </recommendedName>
</protein>
<evidence type="ECO:0000313" key="8">
    <source>
        <dbReference type="Proteomes" id="UP000231279"/>
    </source>
</evidence>
<comment type="function">
    <text evidence="4">Is involved in the conjugation of reduced glutathione to a wide number of exogenous and endogenous hydrophobic electrophiles.</text>
</comment>
<gene>
    <name evidence="7" type="ORF">CDL12_09772</name>
</gene>
<keyword evidence="8" id="KW-1185">Reference proteome</keyword>
<dbReference type="Gene3D" id="3.40.30.10">
    <property type="entry name" value="Glutaredoxin"/>
    <property type="match status" value="1"/>
</dbReference>
<dbReference type="AlphaFoldDB" id="A0A2G9HJ57"/>
<dbReference type="PANTHER" id="PTHR11260">
    <property type="entry name" value="GLUTATHIONE S-TRANSFERASE, GST, SUPERFAMILY, GST DOMAIN CONTAINING"/>
    <property type="match status" value="1"/>
</dbReference>
<dbReference type="InterPro" id="IPR040079">
    <property type="entry name" value="Glutathione_S-Trfase"/>
</dbReference>
<dbReference type="FunFam" id="3.40.30.10:FF:000014">
    <property type="entry name" value="Tau class glutathione S-transferase"/>
    <property type="match status" value="1"/>
</dbReference>
<accession>A0A2G9HJ57</accession>
<evidence type="ECO:0000313" key="7">
    <source>
        <dbReference type="EMBL" id="PIN17559.1"/>
    </source>
</evidence>
<evidence type="ECO:0000256" key="2">
    <source>
        <dbReference type="ARBA" id="ARBA00022679"/>
    </source>
</evidence>
<dbReference type="GO" id="GO:0004364">
    <property type="term" value="F:glutathione transferase activity"/>
    <property type="evidence" value="ECO:0007669"/>
    <property type="project" value="UniProtKB-UniRule"/>
</dbReference>
<dbReference type="PANTHER" id="PTHR11260:SF765">
    <property type="entry name" value="GLUTATHIONE TRANSFERASE"/>
    <property type="match status" value="1"/>
</dbReference>
<feature type="domain" description="GST C-terminal" evidence="6">
    <location>
        <begin position="90"/>
        <end position="213"/>
    </location>
</feature>
<dbReference type="FunFam" id="1.20.1050.10:FF:000012">
    <property type="entry name" value="Tau class glutathione S-transferase"/>
    <property type="match status" value="1"/>
</dbReference>
<evidence type="ECO:0000259" key="6">
    <source>
        <dbReference type="PROSITE" id="PS50405"/>
    </source>
</evidence>
<dbReference type="Pfam" id="PF02798">
    <property type="entry name" value="GST_N"/>
    <property type="match status" value="1"/>
</dbReference>
<keyword evidence="4" id="KW-0963">Cytoplasm</keyword>
<dbReference type="InterPro" id="IPR036282">
    <property type="entry name" value="Glutathione-S-Trfase_C_sf"/>
</dbReference>
<proteinExistence type="inferred from homology"/>
<dbReference type="PROSITE" id="PS50405">
    <property type="entry name" value="GST_CTER"/>
    <property type="match status" value="1"/>
</dbReference>
<dbReference type="PROSITE" id="PS50404">
    <property type="entry name" value="GST_NTER"/>
    <property type="match status" value="1"/>
</dbReference>
<dbReference type="EMBL" id="NKXS01001647">
    <property type="protein sequence ID" value="PIN17559.1"/>
    <property type="molecule type" value="Genomic_DNA"/>
</dbReference>
<dbReference type="SFLD" id="SFLDG00358">
    <property type="entry name" value="Main_(cytGST)"/>
    <property type="match status" value="1"/>
</dbReference>
<dbReference type="STRING" id="429701.A0A2G9HJ57"/>
<dbReference type="SFLD" id="SFLDG01152">
    <property type="entry name" value="Main.3:_Omega-_and_Tau-like"/>
    <property type="match status" value="1"/>
</dbReference>